<sequence>MQTSSATERLLKRDGSFYLTKQNTSLPAGSNQHSAVTSCQTLLKQSPATSTGVYWIDPDGGSKANAFKAYCDMDTNGGGWTLVWSYSFTNYTHFNDDSNAITPRPNWPVKIKGNVPISTISPLNDTDYNAMNFSLWKTLGRQILIKSNINNWLVCQPVTGSLVDWQKGDINCTITKYVADRGESASAPSKFSPNINYGPMFHSKGRWNSSFYYFNSYTGKYWPTHDPSGKNRPNQKKNVLDPHGNIYIRAENGSVVDWQEGDINCSITKHVTGPSHEFVPSRFSSNQNNSYGPLLCMTKRYNSTNYYFDGHTENHRPTHDPLRGNSPNQKKNVANPHANIFIRSSCSRRQRQLKEPKMAFSFKSKKTLFSATEKKASFGLEKLIICFPVRFCVRDKLRAEVQTFWETQDFVTFFAAKCKQVQELGDFYSEMALSI</sequence>
<evidence type="ECO:0000256" key="2">
    <source>
        <dbReference type="ARBA" id="ARBA00022525"/>
    </source>
</evidence>
<dbReference type="PANTHER" id="PTHR16146">
    <property type="entry name" value="INTELECTIN"/>
    <property type="match status" value="1"/>
</dbReference>
<feature type="domain" description="Fibrinogen C-terminal" evidence="6">
    <location>
        <begin position="30"/>
        <end position="83"/>
    </location>
</feature>
<protein>
    <recommendedName>
        <fullName evidence="6">Fibrinogen C-terminal domain-containing protein</fullName>
    </recommendedName>
</protein>
<evidence type="ECO:0000256" key="3">
    <source>
        <dbReference type="ARBA" id="ARBA00023119"/>
    </source>
</evidence>
<dbReference type="InterPro" id="IPR002181">
    <property type="entry name" value="Fibrinogen_a/b/g_C_dom"/>
</dbReference>
<keyword evidence="3" id="KW-0176">Collagen</keyword>
<dbReference type="GO" id="GO:0005615">
    <property type="term" value="C:extracellular space"/>
    <property type="evidence" value="ECO:0007669"/>
    <property type="project" value="TreeGrafter"/>
</dbReference>
<gene>
    <name evidence="7" type="ORF">PMEA_00017825</name>
</gene>
<dbReference type="NCBIfam" id="NF040941">
    <property type="entry name" value="GGGWT_bact"/>
    <property type="match status" value="1"/>
</dbReference>
<dbReference type="Proteomes" id="UP001159428">
    <property type="component" value="Unassembled WGS sequence"/>
</dbReference>
<dbReference type="AlphaFoldDB" id="A0AAU9X4G8"/>
<dbReference type="InterPro" id="IPR000885">
    <property type="entry name" value="Fib_collagen_C"/>
</dbReference>
<evidence type="ECO:0000313" key="7">
    <source>
        <dbReference type="EMBL" id="CAH3136586.1"/>
    </source>
</evidence>
<dbReference type="SUPFAM" id="SSF56496">
    <property type="entry name" value="Fibrinogen C-terminal domain-like"/>
    <property type="match status" value="1"/>
</dbReference>
<dbReference type="InterPro" id="IPR036056">
    <property type="entry name" value="Fibrinogen-like_C"/>
</dbReference>
<proteinExistence type="predicted"/>
<feature type="region of interest" description="Disordered" evidence="5">
    <location>
        <begin position="314"/>
        <end position="333"/>
    </location>
</feature>
<dbReference type="GO" id="GO:0005581">
    <property type="term" value="C:collagen trimer"/>
    <property type="evidence" value="ECO:0007669"/>
    <property type="project" value="UniProtKB-KW"/>
</dbReference>
<organism evidence="7 8">
    <name type="scientific">Pocillopora meandrina</name>
    <dbReference type="NCBI Taxonomy" id="46732"/>
    <lineage>
        <taxon>Eukaryota</taxon>
        <taxon>Metazoa</taxon>
        <taxon>Cnidaria</taxon>
        <taxon>Anthozoa</taxon>
        <taxon>Hexacorallia</taxon>
        <taxon>Scleractinia</taxon>
        <taxon>Astrocoeniina</taxon>
        <taxon>Pocilloporidae</taxon>
        <taxon>Pocillopora</taxon>
    </lineage>
</organism>
<comment type="caution">
    <text evidence="7">The sequence shown here is derived from an EMBL/GenBank/DDBJ whole genome shotgun (WGS) entry which is preliminary data.</text>
</comment>
<dbReference type="PANTHER" id="PTHR16146:SF46">
    <property type="entry name" value="INTELECTIN-1A-RELATED"/>
    <property type="match status" value="1"/>
</dbReference>
<dbReference type="EMBL" id="CALNXJ010000030">
    <property type="protein sequence ID" value="CAH3136586.1"/>
    <property type="molecule type" value="Genomic_DNA"/>
</dbReference>
<evidence type="ECO:0000256" key="4">
    <source>
        <dbReference type="ARBA" id="ARBA00023157"/>
    </source>
</evidence>
<comment type="subcellular location">
    <subcellularLocation>
        <location evidence="1">Secreted</location>
    </subcellularLocation>
</comment>
<keyword evidence="2" id="KW-0964">Secreted</keyword>
<keyword evidence="8" id="KW-1185">Reference proteome</keyword>
<keyword evidence="4" id="KW-1015">Disulfide bond</keyword>
<accession>A0AAU9X4G8</accession>
<evidence type="ECO:0000259" key="6">
    <source>
        <dbReference type="PROSITE" id="PS51406"/>
    </source>
</evidence>
<evidence type="ECO:0000313" key="8">
    <source>
        <dbReference type="Proteomes" id="UP001159428"/>
    </source>
</evidence>
<name>A0AAU9X4G8_9CNID</name>
<dbReference type="Gene3D" id="2.60.120.1000">
    <property type="match status" value="1"/>
</dbReference>
<evidence type="ECO:0000256" key="1">
    <source>
        <dbReference type="ARBA" id="ARBA00004613"/>
    </source>
</evidence>
<dbReference type="GO" id="GO:0005201">
    <property type="term" value="F:extracellular matrix structural constituent"/>
    <property type="evidence" value="ECO:0007669"/>
    <property type="project" value="InterPro"/>
</dbReference>
<dbReference type="GO" id="GO:0070492">
    <property type="term" value="F:oligosaccharide binding"/>
    <property type="evidence" value="ECO:0007669"/>
    <property type="project" value="TreeGrafter"/>
</dbReference>
<evidence type="ECO:0000256" key="5">
    <source>
        <dbReference type="SAM" id="MobiDB-lite"/>
    </source>
</evidence>
<dbReference type="PROSITE" id="PS51406">
    <property type="entry name" value="FIBRINOGEN_C_2"/>
    <property type="match status" value="1"/>
</dbReference>
<reference evidence="7 8" key="1">
    <citation type="submission" date="2022-05" db="EMBL/GenBank/DDBJ databases">
        <authorList>
            <consortium name="Genoscope - CEA"/>
            <person name="William W."/>
        </authorList>
    </citation>
    <scope>NUCLEOTIDE SEQUENCE [LARGE SCALE GENOMIC DNA]</scope>
</reference>
<dbReference type="Pfam" id="PF01410">
    <property type="entry name" value="COLFI"/>
    <property type="match status" value="1"/>
</dbReference>